<dbReference type="InterPro" id="IPR053096">
    <property type="entry name" value="CRTAM"/>
</dbReference>
<dbReference type="Gene3D" id="2.60.40.10">
    <property type="entry name" value="Immunoglobulins"/>
    <property type="match status" value="2"/>
</dbReference>
<dbReference type="GO" id="GO:0002355">
    <property type="term" value="P:detection of tumor cell"/>
    <property type="evidence" value="ECO:0007669"/>
    <property type="project" value="TreeGrafter"/>
</dbReference>
<dbReference type="GO" id="GO:0005886">
    <property type="term" value="C:plasma membrane"/>
    <property type="evidence" value="ECO:0007669"/>
    <property type="project" value="TreeGrafter"/>
</dbReference>
<sequence>MEVKLLLAVSTLLVHASLALCQRVTVKKGQTLHLSCPIANAHKTNVEWKNPKGNIMFFNRNRALKDKRYRIDRLSASEFSISVSNVTFKDGGNYTCTHYDHHTTERKVEVTVLGHPMMKVVEHEGKRVIKCTAEGNHHPPQISWQMDRGPEVLAHAQVSHEDRKYVSMAMLHVHPVEKRVTVKCLVRHPALLSPPLMNFVKIGPDYRKFRHTTTSGRLETAQPAGSAGSARVPRTTTSGSRHGTTTTTAVYPTATDTSGPPSESPAKLSAVPSDHPSSSSEPATVTAATRVTGSRLSTTGWKSASETTEGITSNNSTGRNRTGSSDDSRMQAGREGRPSLLVFLVTCLIFCLLVVVLFFAIKLRRAHVAWKRVFIVTENEDTDQSEESSKSKSSQEERSSKEQGRRGLSNMAFTQYVAEKPTGIMSKTGPVSATESANKEHTSQPQPQTLQQSSAIKETEL</sequence>
<feature type="signal peptide" evidence="11">
    <location>
        <begin position="1"/>
        <end position="21"/>
    </location>
</feature>
<protein>
    <recommendedName>
        <fullName evidence="12">Ig-like domain-containing protein</fullName>
    </recommendedName>
</protein>
<dbReference type="InterPro" id="IPR013106">
    <property type="entry name" value="Ig_V-set"/>
</dbReference>
<dbReference type="InterPro" id="IPR007110">
    <property type="entry name" value="Ig-like_dom"/>
</dbReference>
<feature type="region of interest" description="Disordered" evidence="9">
    <location>
        <begin position="213"/>
        <end position="332"/>
    </location>
</feature>
<evidence type="ECO:0000256" key="6">
    <source>
        <dbReference type="ARBA" id="ARBA00023136"/>
    </source>
</evidence>
<evidence type="ECO:0000256" key="1">
    <source>
        <dbReference type="ARBA" id="ARBA00004167"/>
    </source>
</evidence>
<feature type="compositionally biased region" description="Polar residues" evidence="9">
    <location>
        <begin position="286"/>
        <end position="323"/>
    </location>
</feature>
<dbReference type="SMART" id="SM00409">
    <property type="entry name" value="IG"/>
    <property type="match status" value="1"/>
</dbReference>
<keyword evidence="6 10" id="KW-0472">Membrane</keyword>
<dbReference type="AlphaFoldDB" id="A0A8D2ZSK2"/>
<evidence type="ECO:0000256" key="5">
    <source>
        <dbReference type="ARBA" id="ARBA00022989"/>
    </source>
</evidence>
<dbReference type="InterPro" id="IPR013783">
    <property type="entry name" value="Ig-like_fold"/>
</dbReference>
<feature type="transmembrane region" description="Helical" evidence="10">
    <location>
        <begin position="340"/>
        <end position="361"/>
    </location>
</feature>
<dbReference type="SUPFAM" id="SSF48726">
    <property type="entry name" value="Immunoglobulin"/>
    <property type="match status" value="2"/>
</dbReference>
<evidence type="ECO:0000256" key="2">
    <source>
        <dbReference type="ARBA" id="ARBA00022692"/>
    </source>
</evidence>
<evidence type="ECO:0000256" key="4">
    <source>
        <dbReference type="ARBA" id="ARBA00022737"/>
    </source>
</evidence>
<keyword evidence="3 11" id="KW-0732">Signal</keyword>
<dbReference type="PANTHER" id="PTHR47118:SF1">
    <property type="entry name" value="CYTOTOXIC AND REGULATORY T-CELL MOLECULE"/>
    <property type="match status" value="1"/>
</dbReference>
<evidence type="ECO:0000256" key="3">
    <source>
        <dbReference type="ARBA" id="ARBA00022729"/>
    </source>
</evidence>
<accession>A0A8D2ZSK2</accession>
<organism evidence="13 14">
    <name type="scientific">Scophthalmus maximus</name>
    <name type="common">Turbot</name>
    <name type="synonym">Psetta maxima</name>
    <dbReference type="NCBI Taxonomy" id="52904"/>
    <lineage>
        <taxon>Eukaryota</taxon>
        <taxon>Metazoa</taxon>
        <taxon>Chordata</taxon>
        <taxon>Craniata</taxon>
        <taxon>Vertebrata</taxon>
        <taxon>Euteleostomi</taxon>
        <taxon>Actinopterygii</taxon>
        <taxon>Neopterygii</taxon>
        <taxon>Teleostei</taxon>
        <taxon>Neoteleostei</taxon>
        <taxon>Acanthomorphata</taxon>
        <taxon>Carangaria</taxon>
        <taxon>Pleuronectiformes</taxon>
        <taxon>Pleuronectoidei</taxon>
        <taxon>Scophthalmidae</taxon>
        <taxon>Scophthalmus</taxon>
    </lineage>
</organism>
<keyword evidence="5 10" id="KW-1133">Transmembrane helix</keyword>
<feature type="compositionally biased region" description="Basic and acidic residues" evidence="9">
    <location>
        <begin position="387"/>
        <end position="405"/>
    </location>
</feature>
<dbReference type="GO" id="GO:0005102">
    <property type="term" value="F:signaling receptor binding"/>
    <property type="evidence" value="ECO:0007669"/>
    <property type="project" value="TreeGrafter"/>
</dbReference>
<evidence type="ECO:0000256" key="7">
    <source>
        <dbReference type="ARBA" id="ARBA00023157"/>
    </source>
</evidence>
<gene>
    <name evidence="13" type="primary">LOC118301351</name>
</gene>
<dbReference type="Proteomes" id="UP000694558">
    <property type="component" value="Chromosome 4"/>
</dbReference>
<dbReference type="GO" id="GO:0008037">
    <property type="term" value="P:cell recognition"/>
    <property type="evidence" value="ECO:0007669"/>
    <property type="project" value="TreeGrafter"/>
</dbReference>
<keyword evidence="2 10" id="KW-0812">Transmembrane</keyword>
<dbReference type="Pfam" id="PF07686">
    <property type="entry name" value="V-set"/>
    <property type="match status" value="1"/>
</dbReference>
<evidence type="ECO:0000256" key="8">
    <source>
        <dbReference type="ARBA" id="ARBA00023319"/>
    </source>
</evidence>
<dbReference type="Ensembl" id="ENSSMAT00000006992.2">
    <property type="protein sequence ID" value="ENSSMAP00000006907.2"/>
    <property type="gene ID" value="ENSSMAG00000004261.2"/>
</dbReference>
<dbReference type="GO" id="GO:0002860">
    <property type="term" value="P:positive regulation of natural killer cell mediated cytotoxicity directed against tumor cell target"/>
    <property type="evidence" value="ECO:0007669"/>
    <property type="project" value="TreeGrafter"/>
</dbReference>
<feature type="compositionally biased region" description="Low complexity" evidence="9">
    <location>
        <begin position="269"/>
        <end position="282"/>
    </location>
</feature>
<keyword evidence="8" id="KW-0393">Immunoglobulin domain</keyword>
<evidence type="ECO:0000259" key="12">
    <source>
        <dbReference type="PROSITE" id="PS50835"/>
    </source>
</evidence>
<comment type="subcellular location">
    <subcellularLocation>
        <location evidence="1">Membrane</location>
        <topology evidence="1">Single-pass membrane protein</topology>
    </subcellularLocation>
</comment>
<dbReference type="InterPro" id="IPR013162">
    <property type="entry name" value="CD80_C2-set"/>
</dbReference>
<dbReference type="InterPro" id="IPR003599">
    <property type="entry name" value="Ig_sub"/>
</dbReference>
<feature type="region of interest" description="Disordered" evidence="9">
    <location>
        <begin position="379"/>
        <end position="461"/>
    </location>
</feature>
<keyword evidence="7" id="KW-1015">Disulfide bond</keyword>
<dbReference type="InterPro" id="IPR036179">
    <property type="entry name" value="Ig-like_dom_sf"/>
</dbReference>
<evidence type="ECO:0000313" key="13">
    <source>
        <dbReference type="Ensembl" id="ENSSMAP00000006907.2"/>
    </source>
</evidence>
<proteinExistence type="predicted"/>
<evidence type="ECO:0000256" key="9">
    <source>
        <dbReference type="SAM" id="MobiDB-lite"/>
    </source>
</evidence>
<dbReference type="PANTHER" id="PTHR47118">
    <property type="entry name" value="CYTOTOXIC AND REGULATORY T-CELL MOLECULE"/>
    <property type="match status" value="1"/>
</dbReference>
<evidence type="ECO:0000256" key="11">
    <source>
        <dbReference type="SAM" id="SignalP"/>
    </source>
</evidence>
<name>A0A8D2ZSK2_SCOMX</name>
<dbReference type="GeneTree" id="ENSGT00940000159804"/>
<dbReference type="FunFam" id="2.60.40.10:FF:000013">
    <property type="entry name" value="cell adhesion molecule 1 isoform X1"/>
    <property type="match status" value="1"/>
</dbReference>
<evidence type="ECO:0000256" key="10">
    <source>
        <dbReference type="SAM" id="Phobius"/>
    </source>
</evidence>
<feature type="domain" description="Ig-like" evidence="12">
    <location>
        <begin position="10"/>
        <end position="111"/>
    </location>
</feature>
<feature type="compositionally biased region" description="Low complexity" evidence="9">
    <location>
        <begin position="443"/>
        <end position="454"/>
    </location>
</feature>
<reference evidence="13" key="1">
    <citation type="submission" date="2023-05" db="EMBL/GenBank/DDBJ databases">
        <title>High-quality long-read genome of Scophthalmus maximus.</title>
        <authorList>
            <person name="Lien S."/>
            <person name="Martinez P."/>
        </authorList>
    </citation>
    <scope>NUCLEOTIDE SEQUENCE [LARGE SCALE GENOMIC DNA]</scope>
</reference>
<dbReference type="PROSITE" id="PS50835">
    <property type="entry name" value="IG_LIKE"/>
    <property type="match status" value="1"/>
</dbReference>
<evidence type="ECO:0000313" key="14">
    <source>
        <dbReference type="Proteomes" id="UP000694558"/>
    </source>
</evidence>
<dbReference type="Pfam" id="PF08205">
    <property type="entry name" value="C2-set_2"/>
    <property type="match status" value="1"/>
</dbReference>
<feature type="compositionally biased region" description="Low complexity" evidence="9">
    <location>
        <begin position="234"/>
        <end position="257"/>
    </location>
</feature>
<keyword evidence="4" id="KW-0677">Repeat</keyword>
<feature type="chain" id="PRO_5034985064" description="Ig-like domain-containing protein" evidence="11">
    <location>
        <begin position="22"/>
        <end position="461"/>
    </location>
</feature>
<reference evidence="13" key="2">
    <citation type="submission" date="2025-08" db="UniProtKB">
        <authorList>
            <consortium name="Ensembl"/>
        </authorList>
    </citation>
    <scope>IDENTIFICATION</scope>
</reference>